<dbReference type="Proteomes" id="UP000289738">
    <property type="component" value="Chromosome B10"/>
</dbReference>
<gene>
    <name evidence="1" type="ORF">Ahy_B10g100858</name>
</gene>
<keyword evidence="2" id="KW-1185">Reference proteome</keyword>
<protein>
    <submittedName>
        <fullName evidence="1">Uncharacterized protein</fullName>
    </submittedName>
</protein>
<comment type="caution">
    <text evidence="1">The sequence shown here is derived from an EMBL/GenBank/DDBJ whole genome shotgun (WGS) entry which is preliminary data.</text>
</comment>
<reference evidence="1 2" key="1">
    <citation type="submission" date="2019-01" db="EMBL/GenBank/DDBJ databases">
        <title>Sequencing of cultivated peanut Arachis hypogaea provides insights into genome evolution and oil improvement.</title>
        <authorList>
            <person name="Chen X."/>
        </authorList>
    </citation>
    <scope>NUCLEOTIDE SEQUENCE [LARGE SCALE GENOMIC DNA]</scope>
    <source>
        <strain evidence="2">cv. Fuhuasheng</strain>
        <tissue evidence="1">Leaves</tissue>
    </source>
</reference>
<evidence type="ECO:0000313" key="2">
    <source>
        <dbReference type="Proteomes" id="UP000289738"/>
    </source>
</evidence>
<name>A0A444WXY6_ARAHY</name>
<proteinExistence type="predicted"/>
<accession>A0A444WXY6</accession>
<sequence>MRSYEKCNRFFPLFELLAIPVSNQTTQQALALPEKEAIQPHLSVRLPFYDFTPVTSPAFDIPSLRLRKRLRAWPAPIV</sequence>
<evidence type="ECO:0000313" key="1">
    <source>
        <dbReference type="EMBL" id="RYQ82260.1"/>
    </source>
</evidence>
<organism evidence="1 2">
    <name type="scientific">Arachis hypogaea</name>
    <name type="common">Peanut</name>
    <dbReference type="NCBI Taxonomy" id="3818"/>
    <lineage>
        <taxon>Eukaryota</taxon>
        <taxon>Viridiplantae</taxon>
        <taxon>Streptophyta</taxon>
        <taxon>Embryophyta</taxon>
        <taxon>Tracheophyta</taxon>
        <taxon>Spermatophyta</taxon>
        <taxon>Magnoliopsida</taxon>
        <taxon>eudicotyledons</taxon>
        <taxon>Gunneridae</taxon>
        <taxon>Pentapetalae</taxon>
        <taxon>rosids</taxon>
        <taxon>fabids</taxon>
        <taxon>Fabales</taxon>
        <taxon>Fabaceae</taxon>
        <taxon>Papilionoideae</taxon>
        <taxon>50 kb inversion clade</taxon>
        <taxon>dalbergioids sensu lato</taxon>
        <taxon>Dalbergieae</taxon>
        <taxon>Pterocarpus clade</taxon>
        <taxon>Arachis</taxon>
    </lineage>
</organism>
<dbReference type="AlphaFoldDB" id="A0A444WXY6"/>
<dbReference type="EMBL" id="SDMP01000020">
    <property type="protein sequence ID" value="RYQ82260.1"/>
    <property type="molecule type" value="Genomic_DNA"/>
</dbReference>
<dbReference type="AntiFam" id="ANF00029">
    <property type="entry name" value="Antisense to 16S rRNA"/>
</dbReference>